<evidence type="ECO:0000256" key="8">
    <source>
        <dbReference type="PROSITE-ProRule" id="PRU10141"/>
    </source>
</evidence>
<dbReference type="STRING" id="3076.A0A2P6TUF0"/>
<dbReference type="InterPro" id="IPR002110">
    <property type="entry name" value="Ankyrin_rpt"/>
</dbReference>
<dbReference type="InterPro" id="IPR001245">
    <property type="entry name" value="Ser-Thr/Tyr_kinase_cat_dom"/>
</dbReference>
<feature type="repeat" description="ANK" evidence="7">
    <location>
        <begin position="327"/>
        <end position="359"/>
    </location>
</feature>
<feature type="compositionally biased region" description="Low complexity" evidence="9">
    <location>
        <begin position="734"/>
        <end position="753"/>
    </location>
</feature>
<evidence type="ECO:0000256" key="5">
    <source>
        <dbReference type="ARBA" id="ARBA00022777"/>
    </source>
</evidence>
<dbReference type="GO" id="GO:0004674">
    <property type="term" value="F:protein serine/threonine kinase activity"/>
    <property type="evidence" value="ECO:0007669"/>
    <property type="project" value="UniProtKB-KW"/>
</dbReference>
<feature type="repeat" description="ANK" evidence="7">
    <location>
        <begin position="363"/>
        <end position="392"/>
    </location>
</feature>
<dbReference type="AlphaFoldDB" id="A0A2P6TUF0"/>
<dbReference type="InterPro" id="IPR036770">
    <property type="entry name" value="Ankyrin_rpt-contain_sf"/>
</dbReference>
<feature type="region of interest" description="Disordered" evidence="9">
    <location>
        <begin position="418"/>
        <end position="449"/>
    </location>
</feature>
<evidence type="ECO:0000256" key="2">
    <source>
        <dbReference type="ARBA" id="ARBA00022527"/>
    </source>
</evidence>
<keyword evidence="12" id="KW-1185">Reference proteome</keyword>
<comment type="caution">
    <text evidence="11">The sequence shown here is derived from an EMBL/GenBank/DDBJ whole genome shotgun (WGS) entry which is preliminary data.</text>
</comment>
<dbReference type="SUPFAM" id="SSF48403">
    <property type="entry name" value="Ankyrin repeat"/>
    <property type="match status" value="1"/>
</dbReference>
<feature type="compositionally biased region" description="Polar residues" evidence="9">
    <location>
        <begin position="805"/>
        <end position="840"/>
    </location>
</feature>
<evidence type="ECO:0000256" key="7">
    <source>
        <dbReference type="PROSITE-ProRule" id="PRU00023"/>
    </source>
</evidence>
<dbReference type="GO" id="GO:0005524">
    <property type="term" value="F:ATP binding"/>
    <property type="evidence" value="ECO:0007669"/>
    <property type="project" value="UniProtKB-UniRule"/>
</dbReference>
<dbReference type="PANTHER" id="PTHR44329">
    <property type="entry name" value="SERINE/THREONINE-PROTEIN KINASE TNNI3K-RELATED"/>
    <property type="match status" value="1"/>
</dbReference>
<dbReference type="InterPro" id="IPR051681">
    <property type="entry name" value="Ser/Thr_Kinases-Pseudokinases"/>
</dbReference>
<dbReference type="PROSITE" id="PS50297">
    <property type="entry name" value="ANK_REP_REGION"/>
    <property type="match status" value="1"/>
</dbReference>
<feature type="compositionally biased region" description="Polar residues" evidence="9">
    <location>
        <begin position="655"/>
        <end position="672"/>
    </location>
</feature>
<keyword evidence="4 8" id="KW-0547">Nucleotide-binding</keyword>
<feature type="domain" description="Protein kinase" evidence="10">
    <location>
        <begin position="2"/>
        <end position="298"/>
    </location>
</feature>
<protein>
    <submittedName>
        <fullName evidence="11">Serine threonine-kinase CTR1</fullName>
    </submittedName>
</protein>
<proteinExistence type="inferred from homology"/>
<feature type="region of interest" description="Disordered" evidence="9">
    <location>
        <begin position="479"/>
        <end position="507"/>
    </location>
</feature>
<reference evidence="11 12" key="1">
    <citation type="journal article" date="2018" name="Plant J.">
        <title>Genome sequences of Chlorella sorokiniana UTEX 1602 and Micractinium conductrix SAG 241.80: implications to maltose excretion by a green alga.</title>
        <authorList>
            <person name="Arriola M.B."/>
            <person name="Velmurugan N."/>
            <person name="Zhang Y."/>
            <person name="Plunkett M.H."/>
            <person name="Hondzo H."/>
            <person name="Barney B.M."/>
        </authorList>
    </citation>
    <scope>NUCLEOTIDE SEQUENCE [LARGE SCALE GENOMIC DNA]</scope>
    <source>
        <strain evidence="12">UTEX 1602</strain>
    </source>
</reference>
<dbReference type="InterPro" id="IPR000719">
    <property type="entry name" value="Prot_kinase_dom"/>
</dbReference>
<evidence type="ECO:0000313" key="12">
    <source>
        <dbReference type="Proteomes" id="UP000239899"/>
    </source>
</evidence>
<dbReference type="InterPro" id="IPR008271">
    <property type="entry name" value="Ser/Thr_kinase_AS"/>
</dbReference>
<dbReference type="CDD" id="cd13999">
    <property type="entry name" value="STKc_MAP3K-like"/>
    <property type="match status" value="2"/>
</dbReference>
<evidence type="ECO:0000259" key="10">
    <source>
        <dbReference type="PROSITE" id="PS50011"/>
    </source>
</evidence>
<evidence type="ECO:0000256" key="4">
    <source>
        <dbReference type="ARBA" id="ARBA00022741"/>
    </source>
</evidence>
<keyword evidence="3" id="KW-0808">Transferase</keyword>
<dbReference type="EMBL" id="LHPG02000006">
    <property type="protein sequence ID" value="PRW57695.1"/>
    <property type="molecule type" value="Genomic_DNA"/>
</dbReference>
<dbReference type="Gene3D" id="3.30.200.20">
    <property type="entry name" value="Phosphorylase Kinase, domain 1"/>
    <property type="match status" value="1"/>
</dbReference>
<organism evidence="11 12">
    <name type="scientific">Chlorella sorokiniana</name>
    <name type="common">Freshwater green alga</name>
    <dbReference type="NCBI Taxonomy" id="3076"/>
    <lineage>
        <taxon>Eukaryota</taxon>
        <taxon>Viridiplantae</taxon>
        <taxon>Chlorophyta</taxon>
        <taxon>core chlorophytes</taxon>
        <taxon>Trebouxiophyceae</taxon>
        <taxon>Chlorellales</taxon>
        <taxon>Chlorellaceae</taxon>
        <taxon>Chlorella clade</taxon>
        <taxon>Chlorella</taxon>
    </lineage>
</organism>
<keyword evidence="2" id="KW-0723">Serine/threonine-protein kinase</keyword>
<keyword evidence="6 8" id="KW-0067">ATP-binding</keyword>
<keyword evidence="7" id="KW-0040">ANK repeat</keyword>
<gene>
    <name evidence="11" type="ORF">C2E21_3763</name>
</gene>
<dbReference type="PRINTS" id="PR00109">
    <property type="entry name" value="TYRKINASE"/>
</dbReference>
<evidence type="ECO:0000256" key="3">
    <source>
        <dbReference type="ARBA" id="ARBA00022679"/>
    </source>
</evidence>
<dbReference type="SUPFAM" id="SSF56112">
    <property type="entry name" value="Protein kinase-like (PK-like)"/>
    <property type="match status" value="2"/>
</dbReference>
<keyword evidence="5" id="KW-0418">Kinase</keyword>
<dbReference type="Proteomes" id="UP000239899">
    <property type="component" value="Unassembled WGS sequence"/>
</dbReference>
<name>A0A2P6TUF0_CHLSO</name>
<dbReference type="InterPro" id="IPR017441">
    <property type="entry name" value="Protein_kinase_ATP_BS"/>
</dbReference>
<feature type="region of interest" description="Disordered" evidence="9">
    <location>
        <begin position="526"/>
        <end position="596"/>
    </location>
</feature>
<comment type="similarity">
    <text evidence="1">Belongs to the protein kinase superfamily. TKL Ser/Thr protein kinase family.</text>
</comment>
<dbReference type="PROSITE" id="PS00108">
    <property type="entry name" value="PROTEIN_KINASE_ST"/>
    <property type="match status" value="2"/>
</dbReference>
<dbReference type="PROSITE" id="PS50088">
    <property type="entry name" value="ANK_REPEAT"/>
    <property type="match status" value="2"/>
</dbReference>
<evidence type="ECO:0000256" key="6">
    <source>
        <dbReference type="ARBA" id="ARBA00022840"/>
    </source>
</evidence>
<accession>A0A2P6TUF0</accession>
<evidence type="ECO:0000313" key="11">
    <source>
        <dbReference type="EMBL" id="PRW57695.1"/>
    </source>
</evidence>
<dbReference type="InterPro" id="IPR011009">
    <property type="entry name" value="Kinase-like_dom_sf"/>
</dbReference>
<dbReference type="SMART" id="SM00220">
    <property type="entry name" value="S_TKc"/>
    <property type="match status" value="2"/>
</dbReference>
<feature type="compositionally biased region" description="Basic and acidic residues" evidence="9">
    <location>
        <begin position="541"/>
        <end position="585"/>
    </location>
</feature>
<dbReference type="PROSITE" id="PS50011">
    <property type="entry name" value="PROTEIN_KINASE_DOM"/>
    <property type="match status" value="2"/>
</dbReference>
<dbReference type="OrthoDB" id="10261027at2759"/>
<dbReference type="PROSITE" id="PS00107">
    <property type="entry name" value="PROTEIN_KINASE_ATP"/>
    <property type="match status" value="2"/>
</dbReference>
<dbReference type="Pfam" id="PF12796">
    <property type="entry name" value="Ank_2"/>
    <property type="match status" value="1"/>
</dbReference>
<evidence type="ECO:0000256" key="1">
    <source>
        <dbReference type="ARBA" id="ARBA00005843"/>
    </source>
</evidence>
<feature type="region of interest" description="Disordered" evidence="9">
    <location>
        <begin position="795"/>
        <end position="840"/>
    </location>
</feature>
<feature type="binding site" evidence="8">
    <location>
        <position position="29"/>
    </location>
    <ligand>
        <name>ATP</name>
        <dbReference type="ChEBI" id="CHEBI:30616"/>
    </ligand>
</feature>
<sequence>MPSDKATLGSGSYGRVYKAKLHETPVAVKVLLDLEEAQAAEPEAVWSLSNPILSNLRKESSLMASLQHPNIVQFMGVCTRPPAMITEYCSRGSLAEVLKGAKTRPDKLRALTWTRRLAMALDAAKGMLYLHESGVVHRDLKSPNLLVDKSWKVKVADFNLSKILDTDTGSGRSALANMNPRWLAPEILSGEAATRASDVFSWGVVMWEILTLQLPWPHVKTWAVVGKLTNGERLVAPPRDKVPGADTPAFQGLDAYVTLMERCWAPRPEERPGFREIIRQTKAQMGCVASKDAKDPWALCQAGALGSLVHWLDTPGSNVDAVDPAKGRGTLLHAAAAADQAECVKLLLKSGADVDLPVEGLGTALHTAAANGSGNAVTLLLANGASPEAQHQGRTAAEVAQLKGFSATANLIRMMAQKPPAPTEPDVDSKSTDASGGTPLKRGAPGRATREAAAAKLALVKKQLSEADAEAKWAQRTGPLIDRPTGSAPAQFGAVGPLGTGPSWERPQLAGAQPAALQPAGVLGSEDVVPELPTPAMVRQTSKERREASRAALEEQLERQRQARQSARDEAERRRAADSLEHRQQLEGLKPPGGRTSLELEEQYAALAAAGGGSGRGTPPASGSSLAGLLAGMATPGGLGGLTPGSITPAGATSGAVTPSGRSGGLSRQHSGPEQGHAGAEEAGIEQAGSGSSALQSQPPSVPPSRSHSNQGLGQGGGGGNGGGANGGEAPYPSVTNSGGSTSSSTGVNSNSSVLSDPLLDFVRQAMLSRPAPCDSGPQPNGSGTLGTASLAMLQRTQHAKQAQHRQQPLANGESLSPQPSTSLAGQASGTSTVSTSMRRGSTGSFAVDIRPWTVQFEDLKMQKIIGEGSYGKVYAAKFHETLVAVKVLLDLEEAQKSAGPDAVWTLSNPILFNLQKECALMASLRHPNIVQFMGFSTCPPAMITEYCARGSLADVLRAAKSAPAKLQHLTWLRRLNMALDATKGMLYLHKKGIVHRDLKSPNLLVEATWKVKVADFNLSKILDTDTGSGRSTIANMNPRWLAPEILNGEAATPASDVFSWGVVMWEILTLELPWPHVGPWSLVGKLMDGVRLEVPPRDQIPGSDTPTFQYLDTYIALMKRCWAQHPEDRPGFEEVIHEVRAMLEAHSKAVNEEAKAAGGGGGSGSPLLTADSSFAAAASPLAGGAAGGS</sequence>
<dbReference type="Gene3D" id="1.25.40.20">
    <property type="entry name" value="Ankyrin repeat-containing domain"/>
    <property type="match status" value="1"/>
</dbReference>
<dbReference type="SMART" id="SM00248">
    <property type="entry name" value="ANK"/>
    <property type="match status" value="2"/>
</dbReference>
<dbReference type="Gene3D" id="1.10.510.10">
    <property type="entry name" value="Transferase(Phosphotransferase) domain 1"/>
    <property type="match status" value="2"/>
</dbReference>
<feature type="binding site" evidence="8">
    <location>
        <position position="887"/>
    </location>
    <ligand>
        <name>ATP</name>
        <dbReference type="ChEBI" id="CHEBI:30616"/>
    </ligand>
</feature>
<feature type="compositionally biased region" description="Gly residues" evidence="9">
    <location>
        <begin position="713"/>
        <end position="727"/>
    </location>
</feature>
<feature type="region of interest" description="Disordered" evidence="9">
    <location>
        <begin position="640"/>
        <end position="753"/>
    </location>
</feature>
<dbReference type="Pfam" id="PF07714">
    <property type="entry name" value="PK_Tyr_Ser-Thr"/>
    <property type="match status" value="2"/>
</dbReference>
<feature type="domain" description="Protein kinase" evidence="10">
    <location>
        <begin position="860"/>
        <end position="1144"/>
    </location>
</feature>
<feature type="compositionally biased region" description="Low complexity" evidence="9">
    <location>
        <begin position="674"/>
        <end position="712"/>
    </location>
</feature>
<evidence type="ECO:0000256" key="9">
    <source>
        <dbReference type="SAM" id="MobiDB-lite"/>
    </source>
</evidence>